<dbReference type="InterPro" id="IPR006553">
    <property type="entry name" value="Leu-rich_rpt_Cys-con_subtyp"/>
</dbReference>
<dbReference type="Gene3D" id="3.80.10.10">
    <property type="entry name" value="Ribonuclease Inhibitor"/>
    <property type="match status" value="2"/>
</dbReference>
<protein>
    <recommendedName>
        <fullName evidence="4">UBR-type domain-containing protein</fullName>
    </recommendedName>
</protein>
<keyword evidence="3" id="KW-0862">Zinc</keyword>
<evidence type="ECO:0000259" key="4">
    <source>
        <dbReference type="SMART" id="SM00396"/>
    </source>
</evidence>
<evidence type="ECO:0000313" key="6">
    <source>
        <dbReference type="Proteomes" id="UP001295423"/>
    </source>
</evidence>
<dbReference type="GO" id="GO:0019005">
    <property type="term" value="C:SCF ubiquitin ligase complex"/>
    <property type="evidence" value="ECO:0007669"/>
    <property type="project" value="TreeGrafter"/>
</dbReference>
<comment type="caution">
    <text evidence="5">The sequence shown here is derived from an EMBL/GenBank/DDBJ whole genome shotgun (WGS) entry which is preliminary data.</text>
</comment>
<keyword evidence="1" id="KW-0479">Metal-binding</keyword>
<keyword evidence="6" id="KW-1185">Reference proteome</keyword>
<dbReference type="PANTHER" id="PTHR13318:SF190">
    <property type="entry name" value="PARTNER OF PAIRED, ISOFORM B"/>
    <property type="match status" value="1"/>
</dbReference>
<gene>
    <name evidence="5" type="ORF">CYCCA115_LOCUS1107</name>
</gene>
<dbReference type="SMART" id="SM00396">
    <property type="entry name" value="ZnF_UBR1"/>
    <property type="match status" value="1"/>
</dbReference>
<proteinExistence type="predicted"/>
<dbReference type="SUPFAM" id="SSF52047">
    <property type="entry name" value="RNI-like"/>
    <property type="match status" value="1"/>
</dbReference>
<evidence type="ECO:0000256" key="2">
    <source>
        <dbReference type="ARBA" id="ARBA00022771"/>
    </source>
</evidence>
<accession>A0AAD2CBM0</accession>
<dbReference type="InterPro" id="IPR003126">
    <property type="entry name" value="Znf_UBR"/>
</dbReference>
<dbReference type="Proteomes" id="UP001295423">
    <property type="component" value="Unassembled WGS sequence"/>
</dbReference>
<dbReference type="EMBL" id="CAKOGP040000002">
    <property type="protein sequence ID" value="CAJ1924843.1"/>
    <property type="molecule type" value="Genomic_DNA"/>
</dbReference>
<evidence type="ECO:0000313" key="5">
    <source>
        <dbReference type="EMBL" id="CAJ1924843.1"/>
    </source>
</evidence>
<feature type="domain" description="UBR-type" evidence="4">
    <location>
        <begin position="495"/>
        <end position="568"/>
    </location>
</feature>
<sequence>MSKEVTLPQSIGLVDCNFDTIAQILSFCDILDVYHLLSSSKRDWEQPISTFFSAQKAVSFSCLLKIFRNKIGNGDDEQHNAVIRLVTLLQEKNLLKHVEFSGMRQLSGSTWLPQLQNRCKLQTLDLSGCASLDPDTLETFLNGCPTSLRGLSLKGCIRVGASVVGVIRDCHQELESLSLGGCSISIDNSAIYRMFFKLSKLKDLDLQALKRLKDPILFQLPASIQSINLSSCEGLRLRGTSTDRMMLLHLQDPPISWENAPISRHKVRHLVLDAIGTPRRGLLPGALTYFALGRQLREVHLSGCEHIRDLEIQVLAEVCRGTLTVVQMRACRIGNAALVALGTHCTCLTECDFSACFQVSDEGVIALCRNKRLVHDRSNPKRLCHRSTLKSLKIASLPLLSGTAVSEIASLDSLLVLDIRDCPKVDASALFGTVLQLRQLIDLNARGINNSPHSIGQMIRQKSANIPPSLRFVDQRVLSFDPPRSGRAISSFCCTVRTHSQRLNSTVPMQYMYHCVDCGLSQSVNRGICSNCVTTCHKNHRTYLGSFTRFYCDCPFSIEDDGTANSGSVMQTCRAIFPT</sequence>
<evidence type="ECO:0000256" key="1">
    <source>
        <dbReference type="ARBA" id="ARBA00022723"/>
    </source>
</evidence>
<dbReference type="GO" id="GO:0008270">
    <property type="term" value="F:zinc ion binding"/>
    <property type="evidence" value="ECO:0007669"/>
    <property type="project" value="UniProtKB-KW"/>
</dbReference>
<organism evidence="5 6">
    <name type="scientific">Cylindrotheca closterium</name>
    <dbReference type="NCBI Taxonomy" id="2856"/>
    <lineage>
        <taxon>Eukaryota</taxon>
        <taxon>Sar</taxon>
        <taxon>Stramenopiles</taxon>
        <taxon>Ochrophyta</taxon>
        <taxon>Bacillariophyta</taxon>
        <taxon>Bacillariophyceae</taxon>
        <taxon>Bacillariophycidae</taxon>
        <taxon>Bacillariales</taxon>
        <taxon>Bacillariaceae</taxon>
        <taxon>Cylindrotheca</taxon>
    </lineage>
</organism>
<dbReference type="InterPro" id="IPR032675">
    <property type="entry name" value="LRR_dom_sf"/>
</dbReference>
<dbReference type="GO" id="GO:0031146">
    <property type="term" value="P:SCF-dependent proteasomal ubiquitin-dependent protein catabolic process"/>
    <property type="evidence" value="ECO:0007669"/>
    <property type="project" value="TreeGrafter"/>
</dbReference>
<evidence type="ECO:0000256" key="3">
    <source>
        <dbReference type="ARBA" id="ARBA00022833"/>
    </source>
</evidence>
<reference evidence="5" key="1">
    <citation type="submission" date="2023-08" db="EMBL/GenBank/DDBJ databases">
        <authorList>
            <person name="Audoor S."/>
            <person name="Bilcke G."/>
        </authorList>
    </citation>
    <scope>NUCLEOTIDE SEQUENCE</scope>
</reference>
<name>A0AAD2CBM0_9STRA</name>
<dbReference type="PANTHER" id="PTHR13318">
    <property type="entry name" value="PARTNER OF PAIRED, ISOFORM B-RELATED"/>
    <property type="match status" value="1"/>
</dbReference>
<keyword evidence="2" id="KW-0863">Zinc-finger</keyword>
<dbReference type="AlphaFoldDB" id="A0AAD2CBM0"/>
<dbReference type="SMART" id="SM00367">
    <property type="entry name" value="LRR_CC"/>
    <property type="match status" value="5"/>
</dbReference>